<gene>
    <name evidence="2" type="ORF">TIFTF001_017726</name>
</gene>
<accession>A0AA88DB20</accession>
<reference evidence="2" key="1">
    <citation type="submission" date="2023-07" db="EMBL/GenBank/DDBJ databases">
        <title>draft genome sequence of fig (Ficus carica).</title>
        <authorList>
            <person name="Takahashi T."/>
            <person name="Nishimura K."/>
        </authorList>
    </citation>
    <scope>NUCLEOTIDE SEQUENCE</scope>
</reference>
<keyword evidence="3" id="KW-1185">Reference proteome</keyword>
<feature type="compositionally biased region" description="Low complexity" evidence="1">
    <location>
        <begin position="60"/>
        <end position="69"/>
    </location>
</feature>
<feature type="region of interest" description="Disordered" evidence="1">
    <location>
        <begin position="60"/>
        <end position="80"/>
    </location>
</feature>
<feature type="compositionally biased region" description="Basic residues" evidence="1">
    <location>
        <begin position="70"/>
        <end position="80"/>
    </location>
</feature>
<dbReference type="AlphaFoldDB" id="A0AA88DB20"/>
<evidence type="ECO:0000313" key="3">
    <source>
        <dbReference type="Proteomes" id="UP001187192"/>
    </source>
</evidence>
<dbReference type="EMBL" id="BTGU01000028">
    <property type="protein sequence ID" value="GMN48567.1"/>
    <property type="molecule type" value="Genomic_DNA"/>
</dbReference>
<evidence type="ECO:0000313" key="2">
    <source>
        <dbReference type="EMBL" id="GMN48567.1"/>
    </source>
</evidence>
<proteinExistence type="predicted"/>
<protein>
    <submittedName>
        <fullName evidence="2">Uncharacterized protein</fullName>
    </submittedName>
</protein>
<name>A0AA88DB20_FICCA</name>
<evidence type="ECO:0000256" key="1">
    <source>
        <dbReference type="SAM" id="MobiDB-lite"/>
    </source>
</evidence>
<comment type="caution">
    <text evidence="2">The sequence shown here is derived from an EMBL/GenBank/DDBJ whole genome shotgun (WGS) entry which is preliminary data.</text>
</comment>
<organism evidence="2 3">
    <name type="scientific">Ficus carica</name>
    <name type="common">Common fig</name>
    <dbReference type="NCBI Taxonomy" id="3494"/>
    <lineage>
        <taxon>Eukaryota</taxon>
        <taxon>Viridiplantae</taxon>
        <taxon>Streptophyta</taxon>
        <taxon>Embryophyta</taxon>
        <taxon>Tracheophyta</taxon>
        <taxon>Spermatophyta</taxon>
        <taxon>Magnoliopsida</taxon>
        <taxon>eudicotyledons</taxon>
        <taxon>Gunneridae</taxon>
        <taxon>Pentapetalae</taxon>
        <taxon>rosids</taxon>
        <taxon>fabids</taxon>
        <taxon>Rosales</taxon>
        <taxon>Moraceae</taxon>
        <taxon>Ficeae</taxon>
        <taxon>Ficus</taxon>
    </lineage>
</organism>
<sequence length="80" mass="9316">MDRSPASESIWLQWMRLAENDDLWWRREWKEVGEWSEIVACPGITTSGYKHAGKFRSTTMASSAATSHTATHRCRHPRIR</sequence>
<dbReference type="Proteomes" id="UP001187192">
    <property type="component" value="Unassembled WGS sequence"/>
</dbReference>